<protein>
    <submittedName>
        <fullName evidence="6">Alpha/beta hydrolase</fullName>
    </submittedName>
</protein>
<accession>A0A1Q8VYR6</accession>
<reference evidence="6 7" key="1">
    <citation type="submission" date="2016-12" db="EMBL/GenBank/DDBJ databases">
        <title>Genomic comparison of strains in the 'Actinomyces naeslundii' group.</title>
        <authorList>
            <person name="Mughal S.R."/>
            <person name="Do T."/>
            <person name="Gilbert S.C."/>
            <person name="Witherden E.A."/>
            <person name="Didelot X."/>
            <person name="Beighton D."/>
        </authorList>
    </citation>
    <scope>NUCLEOTIDE SEQUENCE [LARGE SCALE GENOMIC DNA]</scope>
    <source>
        <strain evidence="6 7">MMRCO6-1</strain>
    </source>
</reference>
<evidence type="ECO:0000256" key="4">
    <source>
        <dbReference type="SAM" id="SignalP"/>
    </source>
</evidence>
<comment type="caution">
    <text evidence="6">The sequence shown here is derived from an EMBL/GenBank/DDBJ whole genome shotgun (WGS) entry which is preliminary data.</text>
</comment>
<dbReference type="InterPro" id="IPR029058">
    <property type="entry name" value="AB_hydrolase_fold"/>
</dbReference>
<dbReference type="PANTHER" id="PTHR43248:SF29">
    <property type="entry name" value="TRIPEPTIDYL AMINOPEPTIDASE"/>
    <property type="match status" value="1"/>
</dbReference>
<dbReference type="PANTHER" id="PTHR43248">
    <property type="entry name" value="2-SUCCINYL-6-HYDROXY-2,4-CYCLOHEXADIENE-1-CARBOXYLATE SYNTHASE"/>
    <property type="match status" value="1"/>
</dbReference>
<dbReference type="Proteomes" id="UP000185772">
    <property type="component" value="Unassembled WGS sequence"/>
</dbReference>
<dbReference type="InterPro" id="IPR013595">
    <property type="entry name" value="Pept_S33_TAP-like_C"/>
</dbReference>
<evidence type="ECO:0000256" key="3">
    <source>
        <dbReference type="ARBA" id="ARBA00022801"/>
    </source>
</evidence>
<name>A0A1Q8VYR6_9ACTO</name>
<dbReference type="GO" id="GO:0016787">
    <property type="term" value="F:hydrolase activity"/>
    <property type="evidence" value="ECO:0007669"/>
    <property type="project" value="UniProtKB-KW"/>
</dbReference>
<evidence type="ECO:0000259" key="5">
    <source>
        <dbReference type="Pfam" id="PF08386"/>
    </source>
</evidence>
<keyword evidence="3 6" id="KW-0378">Hydrolase</keyword>
<proteinExistence type="inferred from homology"/>
<dbReference type="AlphaFoldDB" id="A0A1Q8VYR6"/>
<evidence type="ECO:0000256" key="2">
    <source>
        <dbReference type="ARBA" id="ARBA00022729"/>
    </source>
</evidence>
<dbReference type="InterPro" id="IPR051601">
    <property type="entry name" value="Serine_prot/Carboxylest_S33"/>
</dbReference>
<evidence type="ECO:0000313" key="7">
    <source>
        <dbReference type="Proteomes" id="UP000185772"/>
    </source>
</evidence>
<keyword evidence="2 4" id="KW-0732">Signal</keyword>
<dbReference type="SUPFAM" id="SSF53474">
    <property type="entry name" value="alpha/beta-Hydrolases"/>
    <property type="match status" value="1"/>
</dbReference>
<feature type="domain" description="Peptidase S33 tripeptidyl aminopeptidase-like C-terminal" evidence="5">
    <location>
        <begin position="428"/>
        <end position="524"/>
    </location>
</feature>
<comment type="similarity">
    <text evidence="1">Belongs to the peptidase S33 family.</text>
</comment>
<feature type="signal peptide" evidence="4">
    <location>
        <begin position="1"/>
        <end position="23"/>
    </location>
</feature>
<dbReference type="EMBL" id="MSKM01000019">
    <property type="protein sequence ID" value="OLO53612.1"/>
    <property type="molecule type" value="Genomic_DNA"/>
</dbReference>
<sequence>MSAGVLAAVAGVCLGVGTGAVPAAAVPAAGPAPAAAATKAAVPKGLESFYGQKVEWYDCVATAGVEKSDDKTGFQCAKVKVPLDYSQPGGQTIEIAMKKHLATGSVRQGTLFINPGGPGGSGVEAVSTMATSTFAGVQKAYDIIGFDPRGVGSSTAITCTSDTEVTAMAEAAPVTAGDGATAFEQRAAAISAQFKQFEASCAANTKPAELLDHVDTVSVARDLDVLRALSGDQKLNYTGFSYGTYLGATYAELFPTNTGRMVLDGALDPSLTYNERRQGQALGFERALRNYVAWCQSGQNCPLTGDTDAGVKQIGDVFTSANQSPVPSSDPNRPVTGEDMKQVISLLLYSPETSWGTGNEALAQVINEHDASIFRTILSRLDAQPVVSTGAMIGTNCLDYRVEGDMATWKAQSEELERIAPRFATIAEAGDLGCQAWGHTGTQPPKALHAKGAAPILVIGTTGDPATPHEWAVALADQLDSGQLLTWEGNGHTAYANSGHGPCVTKAVDTYLLTGTMPKKGLTCHGTQ</sequence>
<gene>
    <name evidence="6" type="ORF">BKH27_06285</name>
</gene>
<evidence type="ECO:0000313" key="6">
    <source>
        <dbReference type="EMBL" id="OLO53612.1"/>
    </source>
</evidence>
<feature type="chain" id="PRO_5038684695" evidence="4">
    <location>
        <begin position="24"/>
        <end position="528"/>
    </location>
</feature>
<dbReference type="Pfam" id="PF08386">
    <property type="entry name" value="Abhydrolase_4"/>
    <property type="match status" value="1"/>
</dbReference>
<organism evidence="6 7">
    <name type="scientific">Actinomyces oris</name>
    <dbReference type="NCBI Taxonomy" id="544580"/>
    <lineage>
        <taxon>Bacteria</taxon>
        <taxon>Bacillati</taxon>
        <taxon>Actinomycetota</taxon>
        <taxon>Actinomycetes</taxon>
        <taxon>Actinomycetales</taxon>
        <taxon>Actinomycetaceae</taxon>
        <taxon>Actinomyces</taxon>
    </lineage>
</organism>
<dbReference type="Gene3D" id="3.40.50.1820">
    <property type="entry name" value="alpha/beta hydrolase"/>
    <property type="match status" value="1"/>
</dbReference>
<evidence type="ECO:0000256" key="1">
    <source>
        <dbReference type="ARBA" id="ARBA00010088"/>
    </source>
</evidence>